<dbReference type="EMBL" id="FNGS01000002">
    <property type="protein sequence ID" value="SDL44698.1"/>
    <property type="molecule type" value="Genomic_DNA"/>
</dbReference>
<keyword evidence="2" id="KW-1185">Reference proteome</keyword>
<dbReference type="STRING" id="563176.SAMN04488090_0877"/>
<gene>
    <name evidence="1" type="ORF">SAMN04488090_0877</name>
</gene>
<sequence>MIPAVLIVSTTLDFSTDFVCIGLSERGICYLRLNRDRFNEYEIILNPIDPSMIVTIAGQTYEISDDSLMSIYYRAPTFLRDIYQPELAEDKQLYRSQWAAFIRNLIVFEKAVWINNPVDTYRAENKAYQLMIAGRIGFFLPRTLIVNHISQATSFGELAAIKSIDTAIVGNSEQEKFVYTQLYKTSTLDDQHFSSPFFFQTALTPKSDIRVTIVQDWLLAVKIDSEVPIAGDWRKHDTSLNYEIIELPLDVARNCIQFAKELNLRYCAIDLIFFKGEYYFIEVNPTGEWLFIQQNVNQRIHEEIISSLVPVD</sequence>
<evidence type="ECO:0008006" key="3">
    <source>
        <dbReference type="Google" id="ProtNLM"/>
    </source>
</evidence>
<dbReference type="Gene3D" id="3.30.470.20">
    <property type="entry name" value="ATP-grasp fold, B domain"/>
    <property type="match status" value="1"/>
</dbReference>
<protein>
    <recommendedName>
        <fullName evidence="3">RimK-like ATP-grasp domain-containing protein</fullName>
    </recommendedName>
</protein>
<name>A0A1G9K4L9_9BACT</name>
<dbReference type="OrthoDB" id="583309at2"/>
<dbReference type="PANTHER" id="PTHR21621:SF0">
    <property type="entry name" value="BETA-CITRYLGLUTAMATE SYNTHASE B-RELATED"/>
    <property type="match status" value="1"/>
</dbReference>
<dbReference type="GO" id="GO:0005737">
    <property type="term" value="C:cytoplasm"/>
    <property type="evidence" value="ECO:0007669"/>
    <property type="project" value="TreeGrafter"/>
</dbReference>
<accession>A0A1G9K4L9</accession>
<dbReference type="GO" id="GO:0009432">
    <property type="term" value="P:SOS response"/>
    <property type="evidence" value="ECO:0007669"/>
    <property type="project" value="TreeGrafter"/>
</dbReference>
<dbReference type="AlphaFoldDB" id="A0A1G9K4L9"/>
<reference evidence="1 2" key="1">
    <citation type="submission" date="2016-10" db="EMBL/GenBank/DDBJ databases">
        <authorList>
            <person name="de Groot N.N."/>
        </authorList>
    </citation>
    <scope>NUCLEOTIDE SEQUENCE [LARGE SCALE GENOMIC DNA]</scope>
    <source>
        <strain evidence="1 2">DSM 21668</strain>
    </source>
</reference>
<proteinExistence type="predicted"/>
<evidence type="ECO:0000313" key="2">
    <source>
        <dbReference type="Proteomes" id="UP000198901"/>
    </source>
</evidence>
<dbReference type="PANTHER" id="PTHR21621">
    <property type="entry name" value="RIBOSOMAL PROTEIN S6 MODIFICATION PROTEIN"/>
    <property type="match status" value="1"/>
</dbReference>
<evidence type="ECO:0000313" key="1">
    <source>
        <dbReference type="EMBL" id="SDL44698.1"/>
    </source>
</evidence>
<dbReference type="Proteomes" id="UP000198901">
    <property type="component" value="Unassembled WGS sequence"/>
</dbReference>
<dbReference type="SUPFAM" id="SSF56059">
    <property type="entry name" value="Glutathione synthetase ATP-binding domain-like"/>
    <property type="match status" value="1"/>
</dbReference>
<dbReference type="GO" id="GO:0018169">
    <property type="term" value="F:ribosomal S6-glutamic acid ligase activity"/>
    <property type="evidence" value="ECO:0007669"/>
    <property type="project" value="TreeGrafter"/>
</dbReference>
<organism evidence="1 2">
    <name type="scientific">Siphonobacter aquaeclarae</name>
    <dbReference type="NCBI Taxonomy" id="563176"/>
    <lineage>
        <taxon>Bacteria</taxon>
        <taxon>Pseudomonadati</taxon>
        <taxon>Bacteroidota</taxon>
        <taxon>Cytophagia</taxon>
        <taxon>Cytophagales</taxon>
        <taxon>Cytophagaceae</taxon>
        <taxon>Siphonobacter</taxon>
    </lineage>
</organism>
<dbReference type="RefSeq" id="WP_143011018.1">
    <property type="nucleotide sequence ID" value="NZ_FNGS01000002.1"/>
</dbReference>